<evidence type="ECO:0000256" key="1">
    <source>
        <dbReference type="ARBA" id="ARBA00001974"/>
    </source>
</evidence>
<keyword evidence="8" id="KW-0642">Proline metabolism</keyword>
<dbReference type="PIRSF" id="PIRSF000196">
    <property type="entry name" value="Pro_dehydrog"/>
    <property type="match status" value="1"/>
</dbReference>
<feature type="domain" description="Proline dehydrogenase" evidence="10">
    <location>
        <begin position="44"/>
        <end position="298"/>
    </location>
</feature>
<evidence type="ECO:0000256" key="6">
    <source>
        <dbReference type="ARBA" id="ARBA00022827"/>
    </source>
</evidence>
<name>A0ABY9KT81_9BACI</name>
<dbReference type="EMBL" id="CP129113">
    <property type="protein sequence ID" value="WLV23905.1"/>
    <property type="molecule type" value="Genomic_DNA"/>
</dbReference>
<gene>
    <name evidence="11" type="ORF">QR721_09690</name>
</gene>
<organism evidence="11 12">
    <name type="scientific">Aciduricibacillus chroicocephali</name>
    <dbReference type="NCBI Taxonomy" id="3054939"/>
    <lineage>
        <taxon>Bacteria</taxon>
        <taxon>Bacillati</taxon>
        <taxon>Bacillota</taxon>
        <taxon>Bacilli</taxon>
        <taxon>Bacillales</taxon>
        <taxon>Bacillaceae</taxon>
        <taxon>Aciduricibacillus</taxon>
    </lineage>
</organism>
<proteinExistence type="predicted"/>
<keyword evidence="6" id="KW-0274">FAD</keyword>
<dbReference type="InterPro" id="IPR015659">
    <property type="entry name" value="Proline_oxidase"/>
</dbReference>
<evidence type="ECO:0000313" key="12">
    <source>
        <dbReference type="Proteomes" id="UP001180087"/>
    </source>
</evidence>
<evidence type="ECO:0000256" key="7">
    <source>
        <dbReference type="ARBA" id="ARBA00023002"/>
    </source>
</evidence>
<keyword evidence="5" id="KW-0547">Nucleotide-binding</keyword>
<keyword evidence="4" id="KW-0285">Flavoprotein</keyword>
<dbReference type="InterPro" id="IPR029041">
    <property type="entry name" value="FAD-linked_oxidoreductase-like"/>
</dbReference>
<keyword evidence="7" id="KW-0560">Oxidoreductase</keyword>
<dbReference type="PANTHER" id="PTHR13914">
    <property type="entry name" value="PROLINE OXIDASE"/>
    <property type="match status" value="1"/>
</dbReference>
<dbReference type="InterPro" id="IPR002872">
    <property type="entry name" value="Proline_DH_dom"/>
</dbReference>
<dbReference type="EC" id="1.5.5.2" evidence="3"/>
<evidence type="ECO:0000259" key="10">
    <source>
        <dbReference type="Pfam" id="PF01619"/>
    </source>
</evidence>
<sequence length="305" mass="35247">METVMRNLFLFLSKNKTMTKMAKEHGLKFGASRFVAGTTIEEASKKIARLNDEGLCATVDFLGEFVNCEKEAKAATDESVHAIETIAKNGLDSELSVKMTSLGLDISDDVVFANMRRILDAGKKHDVTITIDMEDESRCEKTLEIFKTLRKEYDNVGTVLQAYLYRTLGDLQILNEYNPYLRLVKGAYKESDEVAFADKEDVDENYRHLIKLNLLYGNYTAIATHDDSMIRYVKKLEKEHNLDRKQFEFQMLYGIRNDFQKQLADEGYRVRVYIPYGQDWYGYNMRRLAERPANVLFVLKGIMKK</sequence>
<keyword evidence="12" id="KW-1185">Reference proteome</keyword>
<accession>A0ABY9KT81</accession>
<protein>
    <recommendedName>
        <fullName evidence="3">proline dehydrogenase</fullName>
        <ecNumber evidence="3">1.5.5.2</ecNumber>
    </recommendedName>
</protein>
<evidence type="ECO:0000256" key="8">
    <source>
        <dbReference type="ARBA" id="ARBA00023062"/>
    </source>
</evidence>
<evidence type="ECO:0000313" key="11">
    <source>
        <dbReference type="EMBL" id="WLV23905.1"/>
    </source>
</evidence>
<dbReference type="PANTHER" id="PTHR13914:SF0">
    <property type="entry name" value="PROLINE DEHYDROGENASE 1, MITOCHONDRIAL"/>
    <property type="match status" value="1"/>
</dbReference>
<dbReference type="Proteomes" id="UP001180087">
    <property type="component" value="Chromosome"/>
</dbReference>
<dbReference type="Pfam" id="PF01619">
    <property type="entry name" value="Pro_dh"/>
    <property type="match status" value="1"/>
</dbReference>
<dbReference type="SUPFAM" id="SSF51730">
    <property type="entry name" value="FAD-linked oxidoreductase"/>
    <property type="match status" value="1"/>
</dbReference>
<dbReference type="RefSeq" id="WP_348026392.1">
    <property type="nucleotide sequence ID" value="NZ_CP129113.1"/>
</dbReference>
<reference evidence="11" key="1">
    <citation type="submission" date="2023-06" db="EMBL/GenBank/DDBJ databases">
        <title>A Treasure from Seagulls: Isolation and Description of Aciduricobacillus qingdaonensis gen. nov., sp. nov., a Rare Obligately Uric Acid-utilizing Member in the Family Bacillaceae.</title>
        <authorList>
            <person name="Liu W."/>
            <person name="Wang B."/>
        </authorList>
    </citation>
    <scope>NUCLEOTIDE SEQUENCE</scope>
    <source>
        <strain evidence="11">44XB</strain>
    </source>
</reference>
<dbReference type="InterPro" id="IPR008219">
    <property type="entry name" value="PRODH_bac_arc"/>
</dbReference>
<evidence type="ECO:0000256" key="4">
    <source>
        <dbReference type="ARBA" id="ARBA00022630"/>
    </source>
</evidence>
<dbReference type="Gene3D" id="3.20.20.220">
    <property type="match status" value="1"/>
</dbReference>
<evidence type="ECO:0000256" key="9">
    <source>
        <dbReference type="ARBA" id="ARBA00048779"/>
    </source>
</evidence>
<evidence type="ECO:0000256" key="2">
    <source>
        <dbReference type="ARBA" id="ARBA00004739"/>
    </source>
</evidence>
<evidence type="ECO:0000256" key="5">
    <source>
        <dbReference type="ARBA" id="ARBA00022741"/>
    </source>
</evidence>
<comment type="pathway">
    <text evidence="2">Amino-acid degradation; L-proline degradation into L-glutamate; L-glutamate from L-proline: step 1/2.</text>
</comment>
<comment type="cofactor">
    <cofactor evidence="1">
        <name>FAD</name>
        <dbReference type="ChEBI" id="CHEBI:57692"/>
    </cofactor>
</comment>
<evidence type="ECO:0000256" key="3">
    <source>
        <dbReference type="ARBA" id="ARBA00012695"/>
    </source>
</evidence>
<comment type="catalytic activity">
    <reaction evidence="9">
        <text>L-proline + a quinone = (S)-1-pyrroline-5-carboxylate + a quinol + H(+)</text>
        <dbReference type="Rhea" id="RHEA:23784"/>
        <dbReference type="ChEBI" id="CHEBI:15378"/>
        <dbReference type="ChEBI" id="CHEBI:17388"/>
        <dbReference type="ChEBI" id="CHEBI:24646"/>
        <dbReference type="ChEBI" id="CHEBI:60039"/>
        <dbReference type="ChEBI" id="CHEBI:132124"/>
        <dbReference type="EC" id="1.5.5.2"/>
    </reaction>
</comment>